<dbReference type="OrthoDB" id="9767869at2"/>
<evidence type="ECO:0000256" key="5">
    <source>
        <dbReference type="ARBA" id="ARBA00023157"/>
    </source>
</evidence>
<dbReference type="GO" id="GO:0016705">
    <property type="term" value="F:oxidoreductase activity, acting on paired donors, with incorporation or reduction of molecular oxygen"/>
    <property type="evidence" value="ECO:0007669"/>
    <property type="project" value="UniProtKB-ARBA"/>
</dbReference>
<evidence type="ECO:0000313" key="9">
    <source>
        <dbReference type="Proteomes" id="UP000010472"/>
    </source>
</evidence>
<keyword evidence="2" id="KW-0479">Metal-binding</keyword>
<feature type="signal peptide" evidence="6">
    <location>
        <begin position="1"/>
        <end position="24"/>
    </location>
</feature>
<organism evidence="8 9">
    <name type="scientific">Crinalium epipsammum PCC 9333</name>
    <dbReference type="NCBI Taxonomy" id="1173022"/>
    <lineage>
        <taxon>Bacteria</taxon>
        <taxon>Bacillati</taxon>
        <taxon>Cyanobacteriota</taxon>
        <taxon>Cyanophyceae</taxon>
        <taxon>Gomontiellales</taxon>
        <taxon>Gomontiellaceae</taxon>
        <taxon>Crinalium</taxon>
    </lineage>
</organism>
<keyword evidence="9" id="KW-1185">Reference proteome</keyword>
<accession>K9W1U2</accession>
<dbReference type="InterPro" id="IPR036922">
    <property type="entry name" value="Rieske_2Fe-2S_sf"/>
</dbReference>
<dbReference type="Proteomes" id="UP000010472">
    <property type="component" value="Chromosome"/>
</dbReference>
<dbReference type="PANTHER" id="PTHR10134">
    <property type="entry name" value="CYTOCHROME B-C1 COMPLEX SUBUNIT RIESKE, MITOCHONDRIAL"/>
    <property type="match status" value="1"/>
</dbReference>
<dbReference type="GO" id="GO:0051537">
    <property type="term" value="F:2 iron, 2 sulfur cluster binding"/>
    <property type="evidence" value="ECO:0007669"/>
    <property type="project" value="UniProtKB-KW"/>
</dbReference>
<keyword evidence="4" id="KW-0411">Iron-sulfur</keyword>
<evidence type="ECO:0000259" key="7">
    <source>
        <dbReference type="PROSITE" id="PS51296"/>
    </source>
</evidence>
<feature type="chain" id="PRO_5003937774" evidence="6">
    <location>
        <begin position="25"/>
        <end position="150"/>
    </location>
</feature>
<keyword evidence="5" id="KW-1015">Disulfide bond</keyword>
<dbReference type="Pfam" id="PF00355">
    <property type="entry name" value="Rieske"/>
    <property type="match status" value="1"/>
</dbReference>
<dbReference type="KEGG" id="cep:Cri9333_3513"/>
<evidence type="ECO:0000256" key="2">
    <source>
        <dbReference type="ARBA" id="ARBA00022723"/>
    </source>
</evidence>
<dbReference type="CDD" id="cd03467">
    <property type="entry name" value="Rieske"/>
    <property type="match status" value="1"/>
</dbReference>
<keyword evidence="1" id="KW-0001">2Fe-2S</keyword>
<dbReference type="PROSITE" id="PS51296">
    <property type="entry name" value="RIESKE"/>
    <property type="match status" value="1"/>
</dbReference>
<dbReference type="RefSeq" id="WP_015204443.1">
    <property type="nucleotide sequence ID" value="NC_019753.1"/>
</dbReference>
<protein>
    <submittedName>
        <fullName evidence="8">Rieske (2Fe-2S) iron-sulfur domain protein</fullName>
    </submittedName>
</protein>
<dbReference type="eggNOG" id="COG0723">
    <property type="taxonomic scope" value="Bacteria"/>
</dbReference>
<evidence type="ECO:0000313" key="8">
    <source>
        <dbReference type="EMBL" id="AFZ14338.1"/>
    </source>
</evidence>
<dbReference type="InterPro" id="IPR017941">
    <property type="entry name" value="Rieske_2Fe-2S"/>
</dbReference>
<evidence type="ECO:0000256" key="1">
    <source>
        <dbReference type="ARBA" id="ARBA00022714"/>
    </source>
</evidence>
<dbReference type="Gene3D" id="2.102.10.10">
    <property type="entry name" value="Rieske [2Fe-2S] iron-sulphur domain"/>
    <property type="match status" value="1"/>
</dbReference>
<keyword evidence="3" id="KW-0408">Iron</keyword>
<gene>
    <name evidence="8" type="ORF">Cri9333_3513</name>
</gene>
<evidence type="ECO:0000256" key="4">
    <source>
        <dbReference type="ARBA" id="ARBA00023014"/>
    </source>
</evidence>
<sequence>MNRRAFLNWVGVGFLASSLPVAIAGCISDQSDQQATTPTQTPSQRPDGFEQVGTVADLNSKGQILQKQSPEKAVLVVRDPKDANKILAVNPTCSHKACIIGWQADQSVFICPCHNSKFTPDGKFLNPPANKPLQVYQAKIEGEQVLVKQG</sequence>
<evidence type="ECO:0000256" key="6">
    <source>
        <dbReference type="SAM" id="SignalP"/>
    </source>
</evidence>
<dbReference type="SUPFAM" id="SSF50022">
    <property type="entry name" value="ISP domain"/>
    <property type="match status" value="1"/>
</dbReference>
<dbReference type="GO" id="GO:0046872">
    <property type="term" value="F:metal ion binding"/>
    <property type="evidence" value="ECO:0007669"/>
    <property type="project" value="UniProtKB-KW"/>
</dbReference>
<proteinExistence type="predicted"/>
<keyword evidence="6" id="KW-0732">Signal</keyword>
<dbReference type="EMBL" id="CP003620">
    <property type="protein sequence ID" value="AFZ14338.1"/>
    <property type="molecule type" value="Genomic_DNA"/>
</dbReference>
<dbReference type="PROSITE" id="PS51257">
    <property type="entry name" value="PROKAR_LIPOPROTEIN"/>
    <property type="match status" value="1"/>
</dbReference>
<dbReference type="GO" id="GO:0004497">
    <property type="term" value="F:monooxygenase activity"/>
    <property type="evidence" value="ECO:0007669"/>
    <property type="project" value="UniProtKB-ARBA"/>
</dbReference>
<reference evidence="8 9" key="1">
    <citation type="submission" date="2012-06" db="EMBL/GenBank/DDBJ databases">
        <title>Finished chromosome of genome of Crinalium epipsammum PCC 9333.</title>
        <authorList>
            <consortium name="US DOE Joint Genome Institute"/>
            <person name="Gugger M."/>
            <person name="Coursin T."/>
            <person name="Rippka R."/>
            <person name="Tandeau De Marsac N."/>
            <person name="Huntemann M."/>
            <person name="Wei C.-L."/>
            <person name="Han J."/>
            <person name="Detter J.C."/>
            <person name="Han C."/>
            <person name="Tapia R."/>
            <person name="Davenport K."/>
            <person name="Daligault H."/>
            <person name="Erkkila T."/>
            <person name="Gu W."/>
            <person name="Munk A.C.C."/>
            <person name="Teshima H."/>
            <person name="Xu Y."/>
            <person name="Chain P."/>
            <person name="Chen A."/>
            <person name="Krypides N."/>
            <person name="Mavromatis K."/>
            <person name="Markowitz V."/>
            <person name="Szeto E."/>
            <person name="Ivanova N."/>
            <person name="Mikhailova N."/>
            <person name="Ovchinnikova G."/>
            <person name="Pagani I."/>
            <person name="Pati A."/>
            <person name="Goodwin L."/>
            <person name="Peters L."/>
            <person name="Pitluck S."/>
            <person name="Woyke T."/>
            <person name="Kerfeld C."/>
        </authorList>
    </citation>
    <scope>NUCLEOTIDE SEQUENCE [LARGE SCALE GENOMIC DNA]</scope>
    <source>
        <strain evidence="8 9">PCC 9333</strain>
    </source>
</reference>
<name>K9W1U2_9CYAN</name>
<dbReference type="AlphaFoldDB" id="K9W1U2"/>
<dbReference type="InterPro" id="IPR014349">
    <property type="entry name" value="Rieske_Fe-S_prot"/>
</dbReference>
<evidence type="ECO:0000256" key="3">
    <source>
        <dbReference type="ARBA" id="ARBA00023004"/>
    </source>
</evidence>
<feature type="domain" description="Rieske" evidence="7">
    <location>
        <begin position="50"/>
        <end position="147"/>
    </location>
</feature>
<dbReference type="STRING" id="1173022.Cri9333_3513"/>
<dbReference type="HOGENOM" id="CLU_055690_1_1_3"/>